<proteinExistence type="predicted"/>
<sequence>MVEAWQKIATGNNITKRSQHKAISLARVRLKV</sequence>
<dbReference type="AlphaFoldDB" id="B5XHC8"/>
<dbReference type="HOGENOM" id="CLU_3388963_0_0_6"/>
<name>B5XHC8_COXBN</name>
<protein>
    <submittedName>
        <fullName evidence="1">Uncharacterized protein</fullName>
    </submittedName>
</protein>
<evidence type="ECO:0000313" key="2">
    <source>
        <dbReference type="Proteomes" id="UP000008555"/>
    </source>
</evidence>
<evidence type="ECO:0000313" key="1">
    <source>
        <dbReference type="EMBL" id="ACI23148.1"/>
    </source>
</evidence>
<dbReference type="EMBL" id="CP000733">
    <property type="protein sequence ID" value="ACI23148.1"/>
    <property type="molecule type" value="Genomic_DNA"/>
</dbReference>
<organism evidence="1 2">
    <name type="scientific">Coxiella burnetii (strain Dugway 5J108-111)</name>
    <dbReference type="NCBI Taxonomy" id="434922"/>
    <lineage>
        <taxon>Bacteria</taxon>
        <taxon>Pseudomonadati</taxon>
        <taxon>Pseudomonadota</taxon>
        <taxon>Gammaproteobacteria</taxon>
        <taxon>Legionellales</taxon>
        <taxon>Coxiellaceae</taxon>
        <taxon>Coxiella</taxon>
    </lineage>
</organism>
<dbReference type="KEGG" id="cbd:CBUD_1191a"/>
<dbReference type="RefSeq" id="WP_010958001.1">
    <property type="nucleotide sequence ID" value="NC_009727.1"/>
</dbReference>
<dbReference type="Proteomes" id="UP000008555">
    <property type="component" value="Chromosome"/>
</dbReference>
<gene>
    <name evidence="1" type="ORF">CBUD_1191a</name>
</gene>
<reference evidence="1 2" key="1">
    <citation type="journal article" date="2009" name="Infect. Immun.">
        <title>Comparative genomics reveal extensive transposon-mediated genomic plasticity and diversity among potential effector proteins within the genus Coxiella.</title>
        <authorList>
            <person name="Beare P.A."/>
            <person name="Unsworth N."/>
            <person name="Andoh M."/>
            <person name="Voth D.E."/>
            <person name="Omsland A."/>
            <person name="Gilk S.D."/>
            <person name="Williams K.P."/>
            <person name="Sobral B.W."/>
            <person name="Kupko J.J.III."/>
            <person name="Porcella S.F."/>
            <person name="Samuel J.E."/>
            <person name="Heinzen R.A."/>
        </authorList>
    </citation>
    <scope>NUCLEOTIDE SEQUENCE [LARGE SCALE GENOMIC DNA]</scope>
    <source>
        <strain evidence="1 2">Dugway 5J108-111</strain>
    </source>
</reference>
<accession>B5XHC8</accession>